<accession>A0A1B0BMB7</accession>
<dbReference type="EnsemblMetazoa" id="GPPI034643-RA">
    <property type="protein sequence ID" value="GPPI034643-PA"/>
    <property type="gene ID" value="GPPI034643"/>
</dbReference>
<proteinExistence type="predicted"/>
<evidence type="ECO:0000313" key="2">
    <source>
        <dbReference type="Proteomes" id="UP000092460"/>
    </source>
</evidence>
<organism evidence="1 2">
    <name type="scientific">Glossina palpalis gambiensis</name>
    <dbReference type="NCBI Taxonomy" id="67801"/>
    <lineage>
        <taxon>Eukaryota</taxon>
        <taxon>Metazoa</taxon>
        <taxon>Ecdysozoa</taxon>
        <taxon>Arthropoda</taxon>
        <taxon>Hexapoda</taxon>
        <taxon>Insecta</taxon>
        <taxon>Pterygota</taxon>
        <taxon>Neoptera</taxon>
        <taxon>Endopterygota</taxon>
        <taxon>Diptera</taxon>
        <taxon>Brachycera</taxon>
        <taxon>Muscomorpha</taxon>
        <taxon>Hippoboscoidea</taxon>
        <taxon>Glossinidae</taxon>
        <taxon>Glossina</taxon>
    </lineage>
</organism>
<dbReference type="Proteomes" id="UP000092460">
    <property type="component" value="Unassembled WGS sequence"/>
</dbReference>
<dbReference type="AlphaFoldDB" id="A0A1B0BMB7"/>
<protein>
    <submittedName>
        <fullName evidence="1">Uncharacterized protein</fullName>
    </submittedName>
</protein>
<evidence type="ECO:0000313" key="1">
    <source>
        <dbReference type="EnsemblMetazoa" id="GPPI034643-PA"/>
    </source>
</evidence>
<dbReference type="EMBL" id="JXJN01016799">
    <property type="status" value="NOT_ANNOTATED_CDS"/>
    <property type="molecule type" value="Genomic_DNA"/>
</dbReference>
<reference evidence="1" key="2">
    <citation type="submission" date="2020-05" db="UniProtKB">
        <authorList>
            <consortium name="EnsemblMetazoa"/>
        </authorList>
    </citation>
    <scope>IDENTIFICATION</scope>
    <source>
        <strain evidence="1">IAEA</strain>
    </source>
</reference>
<keyword evidence="2" id="KW-1185">Reference proteome</keyword>
<dbReference type="VEuPathDB" id="VectorBase:GPPI034643"/>
<reference evidence="2" key="1">
    <citation type="submission" date="2015-01" db="EMBL/GenBank/DDBJ databases">
        <authorList>
            <person name="Aksoy S."/>
            <person name="Warren W."/>
            <person name="Wilson R.K."/>
        </authorList>
    </citation>
    <scope>NUCLEOTIDE SEQUENCE [LARGE SCALE GENOMIC DNA]</scope>
    <source>
        <strain evidence="2">IAEA</strain>
    </source>
</reference>
<name>A0A1B0BMB7_9MUSC</name>
<sequence length="155" mass="17911">MARKNKLSTDWFCMDDSLGTPISETHDFLLEGRANLVSGTRRRKLATFQSMDAKQFGSKKNQELGIANMENLKREMSTQYNLDYHPRPGKCSQRPKEVVKPVYNLLNRIGKYEFIMSPSAPTKFMDDYLIEPSSPARQNINLLRQISDYHFLAVM</sequence>